<gene>
    <name evidence="12" type="primary">slc6a9_2</name>
    <name evidence="12" type="ORF">FJT64_017819</name>
</gene>
<dbReference type="Proteomes" id="UP000440578">
    <property type="component" value="Unassembled WGS sequence"/>
</dbReference>
<dbReference type="PROSITE" id="PS00754">
    <property type="entry name" value="NA_NEUROTRAN_SYMP_2"/>
    <property type="match status" value="1"/>
</dbReference>
<keyword evidence="8" id="KW-0479">Metal-binding</keyword>
<keyword evidence="6 11" id="KW-1133">Transmembrane helix</keyword>
<protein>
    <recommendedName>
        <fullName evidence="10">Transporter</fullName>
    </recommendedName>
</protein>
<dbReference type="OrthoDB" id="6581954at2759"/>
<feature type="transmembrane region" description="Helical" evidence="11">
    <location>
        <begin position="533"/>
        <end position="554"/>
    </location>
</feature>
<dbReference type="PANTHER" id="PTHR11616">
    <property type="entry name" value="SODIUM/CHLORIDE DEPENDENT TRANSPORTER"/>
    <property type="match status" value="1"/>
</dbReference>
<keyword evidence="3 10" id="KW-0813">Transport</keyword>
<feature type="transmembrane region" description="Helical" evidence="11">
    <location>
        <begin position="446"/>
        <end position="469"/>
    </location>
</feature>
<evidence type="ECO:0000256" key="10">
    <source>
        <dbReference type="RuleBase" id="RU003732"/>
    </source>
</evidence>
<feature type="binding site" evidence="8">
    <location>
        <position position="392"/>
    </location>
    <ligand>
        <name>Na(+)</name>
        <dbReference type="ChEBI" id="CHEBI:29101"/>
        <label>1</label>
    </ligand>
</feature>
<evidence type="ECO:0000313" key="12">
    <source>
        <dbReference type="EMBL" id="KAF0311366.1"/>
    </source>
</evidence>
<dbReference type="Pfam" id="PF00209">
    <property type="entry name" value="SNF"/>
    <property type="match status" value="1"/>
</dbReference>
<dbReference type="InterPro" id="IPR000175">
    <property type="entry name" value="Na/ntran_symport"/>
</dbReference>
<feature type="binding site" evidence="8">
    <location>
        <position position="292"/>
    </location>
    <ligand>
        <name>Na(+)</name>
        <dbReference type="ChEBI" id="CHEBI:29101"/>
        <label>1</label>
    </ligand>
</feature>
<dbReference type="PRINTS" id="PR00176">
    <property type="entry name" value="NANEUSMPORT"/>
</dbReference>
<keyword evidence="9" id="KW-1015">Disulfide bond</keyword>
<feature type="transmembrane region" description="Helical" evidence="11">
    <location>
        <begin position="318"/>
        <end position="342"/>
    </location>
</feature>
<feature type="transmembrane region" description="Helical" evidence="11">
    <location>
        <begin position="112"/>
        <end position="139"/>
    </location>
</feature>
<keyword evidence="4 10" id="KW-0812">Transmembrane</keyword>
<evidence type="ECO:0000256" key="9">
    <source>
        <dbReference type="PIRSR" id="PIRSR600175-2"/>
    </source>
</evidence>
<dbReference type="NCBIfam" id="NF037979">
    <property type="entry name" value="Na_transp"/>
    <property type="match status" value="1"/>
</dbReference>
<feature type="disulfide bond" evidence="9">
    <location>
        <begin position="151"/>
        <end position="160"/>
    </location>
</feature>
<feature type="transmembrane region" description="Helical" evidence="11">
    <location>
        <begin position="289"/>
        <end position="306"/>
    </location>
</feature>
<feature type="transmembrane region" description="Helical" evidence="11">
    <location>
        <begin position="40"/>
        <end position="58"/>
    </location>
</feature>
<feature type="binding site" evidence="8">
    <location>
        <position position="324"/>
    </location>
    <ligand>
        <name>Na(+)</name>
        <dbReference type="ChEBI" id="CHEBI:29101"/>
        <label>1</label>
    </ligand>
</feature>
<keyword evidence="13" id="KW-1185">Reference proteome</keyword>
<dbReference type="SUPFAM" id="SSF161070">
    <property type="entry name" value="SNF-like"/>
    <property type="match status" value="1"/>
</dbReference>
<feature type="binding site" evidence="8">
    <location>
        <position position="389"/>
    </location>
    <ligand>
        <name>Na(+)</name>
        <dbReference type="ChEBI" id="CHEBI:29101"/>
        <label>1</label>
    </ligand>
</feature>
<comment type="subcellular location">
    <subcellularLocation>
        <location evidence="1">Membrane</location>
        <topology evidence="1">Multi-pass membrane protein</topology>
    </subcellularLocation>
</comment>
<dbReference type="AlphaFoldDB" id="A0A6A4WV50"/>
<keyword evidence="8" id="KW-0915">Sodium</keyword>
<dbReference type="GO" id="GO:0005886">
    <property type="term" value="C:plasma membrane"/>
    <property type="evidence" value="ECO:0007669"/>
    <property type="project" value="TreeGrafter"/>
</dbReference>
<evidence type="ECO:0000256" key="6">
    <source>
        <dbReference type="ARBA" id="ARBA00022989"/>
    </source>
</evidence>
<evidence type="ECO:0000256" key="7">
    <source>
        <dbReference type="ARBA" id="ARBA00023136"/>
    </source>
</evidence>
<feature type="transmembrane region" description="Helical" evidence="11">
    <location>
        <begin position="238"/>
        <end position="269"/>
    </location>
</feature>
<evidence type="ECO:0000256" key="8">
    <source>
        <dbReference type="PIRSR" id="PIRSR600175-1"/>
    </source>
</evidence>
<dbReference type="PROSITE" id="PS50267">
    <property type="entry name" value="NA_NEUROTRAN_SYMP_3"/>
    <property type="match status" value="1"/>
</dbReference>
<organism evidence="12 13">
    <name type="scientific">Amphibalanus amphitrite</name>
    <name type="common">Striped barnacle</name>
    <name type="synonym">Balanus amphitrite</name>
    <dbReference type="NCBI Taxonomy" id="1232801"/>
    <lineage>
        <taxon>Eukaryota</taxon>
        <taxon>Metazoa</taxon>
        <taxon>Ecdysozoa</taxon>
        <taxon>Arthropoda</taxon>
        <taxon>Crustacea</taxon>
        <taxon>Multicrustacea</taxon>
        <taxon>Cirripedia</taxon>
        <taxon>Thoracica</taxon>
        <taxon>Thoracicalcarea</taxon>
        <taxon>Balanomorpha</taxon>
        <taxon>Balanoidea</taxon>
        <taxon>Balanidae</taxon>
        <taxon>Amphibalaninae</taxon>
        <taxon>Amphibalanus</taxon>
    </lineage>
</organism>
<feature type="transmembrane region" description="Helical" evidence="11">
    <location>
        <begin position="207"/>
        <end position="226"/>
    </location>
</feature>
<dbReference type="PANTHER" id="PTHR11616:SF241">
    <property type="entry name" value="SODIUM- AND CHLORIDE-DEPENDENT GLYCINE TRANSPORTER 2"/>
    <property type="match status" value="1"/>
</dbReference>
<dbReference type="GO" id="GO:0046872">
    <property type="term" value="F:metal ion binding"/>
    <property type="evidence" value="ECO:0007669"/>
    <property type="project" value="UniProtKB-KW"/>
</dbReference>
<feature type="binding site" evidence="8">
    <location>
        <position position="46"/>
    </location>
    <ligand>
        <name>Na(+)</name>
        <dbReference type="ChEBI" id="CHEBI:29101"/>
        <label>1</label>
    </ligand>
</feature>
<evidence type="ECO:0000256" key="11">
    <source>
        <dbReference type="SAM" id="Phobius"/>
    </source>
</evidence>
<comment type="caution">
    <text evidence="12">The sequence shown here is derived from an EMBL/GenBank/DDBJ whole genome shotgun (WGS) entry which is preliminary data.</text>
</comment>
<reference evidence="12 13" key="1">
    <citation type="submission" date="2019-07" db="EMBL/GenBank/DDBJ databases">
        <title>Draft genome assembly of a fouling barnacle, Amphibalanus amphitrite (Darwin, 1854): The first reference genome for Thecostraca.</title>
        <authorList>
            <person name="Kim W."/>
        </authorList>
    </citation>
    <scope>NUCLEOTIDE SEQUENCE [LARGE SCALE GENOMIC DNA]</scope>
    <source>
        <strain evidence="12">SNU_AA5</strain>
        <tissue evidence="12">Soma without cirri and trophi</tissue>
    </source>
</reference>
<dbReference type="PROSITE" id="PS00610">
    <property type="entry name" value="NA_NEUROTRAN_SYMP_1"/>
    <property type="match status" value="1"/>
</dbReference>
<evidence type="ECO:0000313" key="13">
    <source>
        <dbReference type="Proteomes" id="UP000440578"/>
    </source>
</evidence>
<feature type="binding site" evidence="8">
    <location>
        <position position="53"/>
    </location>
    <ligand>
        <name>Na(+)</name>
        <dbReference type="ChEBI" id="CHEBI:29101"/>
        <label>1</label>
    </ligand>
</feature>
<evidence type="ECO:0000256" key="5">
    <source>
        <dbReference type="ARBA" id="ARBA00022847"/>
    </source>
</evidence>
<proteinExistence type="inferred from homology"/>
<keyword evidence="7 11" id="KW-0472">Membrane</keyword>
<name>A0A6A4WV50_AMPAM</name>
<feature type="transmembrane region" description="Helical" evidence="11">
    <location>
        <begin position="368"/>
        <end position="389"/>
    </location>
</feature>
<feature type="transmembrane region" description="Helical" evidence="11">
    <location>
        <begin position="489"/>
        <end position="513"/>
    </location>
</feature>
<feature type="transmembrane region" description="Helical" evidence="11">
    <location>
        <begin position="418"/>
        <end position="440"/>
    </location>
</feature>
<feature type="binding site" evidence="8">
    <location>
        <position position="48"/>
    </location>
    <ligand>
        <name>Na(+)</name>
        <dbReference type="ChEBI" id="CHEBI:29101"/>
        <label>1</label>
    </ligand>
</feature>
<comment type="similarity">
    <text evidence="2 10">Belongs to the sodium:neurotransmitter symporter (SNF) (TC 2.A.22) family.</text>
</comment>
<dbReference type="EMBL" id="VIIS01000242">
    <property type="protein sequence ID" value="KAF0311366.1"/>
    <property type="molecule type" value="Genomic_DNA"/>
</dbReference>
<sequence>MVRTCPPVFCPQYDCANEDNAEKQQDENAERGNWGGKWDYLLSLAGYAIGIGNVWRFPYLCYRNGGGAFLIPYFSMLLLCGIPLFFMETCIGQFSSSSCLTVFKISPIFKGAGFASCLVTFVVSGYYNVIISYPIYYMYLSLTPHLPWMDCNNTWNTPNCDNLRGFESNTTARGTVDNGTVKNTPTDEFFHNFMLQITDSVEDQGTVVWQLALCSCIAWVIVYFCIFRGVKLVGKVVYFTATFPFVMLFVLFVRGVTLPGAVDGILFYLTPNFSKLGEFKVWADAAVQIFYSLGPGWGGLIMMSSFNRFRNDAKFDAIVVPVLNCFTSFFAGFVVFSVLGFMSHQTGVPIEKVATGGPSLAFVTYPEALALLPAAPFWAVLFFFMLFLLGIDSEFVQIETVVSALLDEFPQYRKRKSIITLGLCVCMGLISLACVTQGGMYVLQILDWYCASMSVILVCICECLAFCWIYGSGKLCRDVEFMVQKPVGFWWRLCWNFVTPIVLVLIFVTTMVFNTPVSYRGVDFPPWAQGVGWLSALVSLLLMPGYAIYLLAVTPGSLSERLQKCCRPTDDWGPALPEHRREWDEYKSKHPPHLLLAEGASLSTVLRRRKANYNPSEAAAATEAAAAPPATVDSVL</sequence>
<accession>A0A6A4WV50</accession>
<dbReference type="GO" id="GO:0089718">
    <property type="term" value="P:amino acid import across plasma membrane"/>
    <property type="evidence" value="ECO:0007669"/>
    <property type="project" value="TreeGrafter"/>
</dbReference>
<keyword evidence="5 10" id="KW-0769">Symport</keyword>
<evidence type="ECO:0000256" key="3">
    <source>
        <dbReference type="ARBA" id="ARBA00022448"/>
    </source>
</evidence>
<feature type="binding site" evidence="8">
    <location>
        <position position="393"/>
    </location>
    <ligand>
        <name>Na(+)</name>
        <dbReference type="ChEBI" id="CHEBI:29101"/>
        <label>1</label>
    </ligand>
</feature>
<evidence type="ECO:0000256" key="2">
    <source>
        <dbReference type="ARBA" id="ARBA00006459"/>
    </source>
</evidence>
<dbReference type="InterPro" id="IPR037272">
    <property type="entry name" value="SNS_sf"/>
</dbReference>
<feature type="transmembrane region" description="Helical" evidence="11">
    <location>
        <begin position="70"/>
        <end position="91"/>
    </location>
</feature>
<evidence type="ECO:0000256" key="4">
    <source>
        <dbReference type="ARBA" id="ARBA00022692"/>
    </source>
</evidence>
<evidence type="ECO:0000256" key="1">
    <source>
        <dbReference type="ARBA" id="ARBA00004141"/>
    </source>
</evidence>
<dbReference type="GO" id="GO:0005283">
    <property type="term" value="F:amino acid:sodium symporter activity"/>
    <property type="evidence" value="ECO:0007669"/>
    <property type="project" value="TreeGrafter"/>
</dbReference>